<keyword evidence="2" id="KW-1185">Reference proteome</keyword>
<accession>A0ACD5VGD8</accession>
<reference evidence="1" key="1">
    <citation type="submission" date="2021-05" db="EMBL/GenBank/DDBJ databases">
        <authorList>
            <person name="Scholz U."/>
            <person name="Mascher M."/>
            <person name="Fiebig A."/>
        </authorList>
    </citation>
    <scope>NUCLEOTIDE SEQUENCE [LARGE SCALE GENOMIC DNA]</scope>
</reference>
<reference evidence="1" key="2">
    <citation type="submission" date="2025-09" db="UniProtKB">
        <authorList>
            <consortium name="EnsemblPlants"/>
        </authorList>
    </citation>
    <scope>IDENTIFICATION</scope>
</reference>
<dbReference type="Proteomes" id="UP001732700">
    <property type="component" value="Chromosome 3A"/>
</dbReference>
<dbReference type="EnsemblPlants" id="AVESA.00010b.r2.3AG0426950.1">
    <property type="protein sequence ID" value="AVESA.00010b.r2.3AG0426950.1.CDS"/>
    <property type="gene ID" value="AVESA.00010b.r2.3AG0426950"/>
</dbReference>
<sequence>MAPGVPKQLAVRLPENEEVARLLLEKHRSMLKEGLTDNLSLTLSTAYRNVCAAKEHIRVLKDLLKIKGVGPWVIRLIKNSFPESSPDLSPPKSKAKEKRGKKTKRSEHSPDLVCRSSANMSSQEMIHLTSQEQNSYSSEVRTTSNGSGNIILSDSNSDEPYKGNSHFIGSENFIEKRDRPKNKAHSSGSLDMGKGQTSNSGVSNYSVSITPLSSRGTSELQSSSTTGSAEFTNLDKDNGIRNSILAMPPRLSNENFLEAYEVVLVLDDRETFGSRGNRVIGNIHSKFHVLVEMKRLPVGDGIWIARHRRSRTEYVLDFVVERKGVTDLVSSIRDSRYKDQKLRLKKCGLRKLIYLVEGDPNSLNASESIKTACLTTEILEGFDVQRTTGYDDTERTYGHLTLSIIDYYSKHFSVSANNSRVCLTYDEFVKKCSDPKKLTVSDIFALQLMQVPQVTEETALAVTELYPTLFSLARAYSMLGDNTREQEQMLNKKNKMVNTGASRNIFKLIWGEG</sequence>
<protein>
    <submittedName>
        <fullName evidence="1">Uncharacterized protein</fullName>
    </submittedName>
</protein>
<organism evidence="1 2">
    <name type="scientific">Avena sativa</name>
    <name type="common">Oat</name>
    <dbReference type="NCBI Taxonomy" id="4498"/>
    <lineage>
        <taxon>Eukaryota</taxon>
        <taxon>Viridiplantae</taxon>
        <taxon>Streptophyta</taxon>
        <taxon>Embryophyta</taxon>
        <taxon>Tracheophyta</taxon>
        <taxon>Spermatophyta</taxon>
        <taxon>Magnoliopsida</taxon>
        <taxon>Liliopsida</taxon>
        <taxon>Poales</taxon>
        <taxon>Poaceae</taxon>
        <taxon>BOP clade</taxon>
        <taxon>Pooideae</taxon>
        <taxon>Poodae</taxon>
        <taxon>Poeae</taxon>
        <taxon>Poeae Chloroplast Group 1 (Aveneae type)</taxon>
        <taxon>Aveninae</taxon>
        <taxon>Avena</taxon>
    </lineage>
</organism>
<name>A0ACD5VGD8_AVESA</name>
<evidence type="ECO:0000313" key="1">
    <source>
        <dbReference type="EnsemblPlants" id="AVESA.00010b.r2.3AG0426950.1.CDS"/>
    </source>
</evidence>
<evidence type="ECO:0000313" key="2">
    <source>
        <dbReference type="Proteomes" id="UP001732700"/>
    </source>
</evidence>
<proteinExistence type="predicted"/>